<dbReference type="OrthoDB" id="9811262at2"/>
<evidence type="ECO:0000256" key="3">
    <source>
        <dbReference type="ARBA" id="ARBA00022722"/>
    </source>
</evidence>
<evidence type="ECO:0000256" key="2">
    <source>
        <dbReference type="ARBA" id="ARBA00010052"/>
    </source>
</evidence>
<keyword evidence="11" id="KW-0732">Signal</keyword>
<feature type="signal peptide" evidence="11">
    <location>
        <begin position="1"/>
        <end position="26"/>
    </location>
</feature>
<comment type="cofactor">
    <cofactor evidence="1 10">
        <name>Mg(2+)</name>
        <dbReference type="ChEBI" id="CHEBI:18420"/>
    </cofactor>
</comment>
<gene>
    <name evidence="14" type="ORF">P255_02516</name>
</gene>
<dbReference type="InterPro" id="IPR018524">
    <property type="entry name" value="DNA/RNA_endonuclease_AS"/>
</dbReference>
<dbReference type="EC" id="3.1.30.-" evidence="10"/>
<evidence type="ECO:0000256" key="10">
    <source>
        <dbReference type="RuleBase" id="RU366055"/>
    </source>
</evidence>
<dbReference type="AlphaFoldDB" id="V2VS24"/>
<evidence type="ECO:0000256" key="11">
    <source>
        <dbReference type="SAM" id="SignalP"/>
    </source>
</evidence>
<dbReference type="SMART" id="SM00477">
    <property type="entry name" value="NUC"/>
    <property type="match status" value="1"/>
</dbReference>
<evidence type="ECO:0000256" key="1">
    <source>
        <dbReference type="ARBA" id="ARBA00001946"/>
    </source>
</evidence>
<keyword evidence="7" id="KW-0460">Magnesium</keyword>
<evidence type="ECO:0000256" key="8">
    <source>
        <dbReference type="PIRSR" id="PIRSR640255-1"/>
    </source>
</evidence>
<dbReference type="SMART" id="SM00892">
    <property type="entry name" value="Endonuclease_NS"/>
    <property type="match status" value="1"/>
</dbReference>
<keyword evidence="3 10" id="KW-0540">Nuclease</keyword>
<sequence length="337" mass="37435">MTQKLNHSIQGLVLLCASAATGTVFAQDSCLSQFYQQTPPALVKQSLNKNTFPLCFNGFGLVYSGVSKTPLWSAEHLTAERLSQKIKREDQFHEEEQIPEQFRSTLADYRASGYDRGHMSPNADMPDKASQHDSFSLANMVPQAPKNNQEVWRKLEEATRSLVKKQKQDAYVVTGPIFTGQRLKTIGKGKVLVPSVVFKAVYMPKTGVISAYYAPNNNSQEVQVVSVCQIEQQTGLNLFPQLSVETKRKIYDLPLTTSDVQAGRVPAQIGTDQNSQCATPSASSDIHSLQQSFGNAVQQATQDIEKTVNQEKDNFIKKLLKALLDSVLEFLLKLFKS</sequence>
<dbReference type="InterPro" id="IPR001604">
    <property type="entry name" value="Endo_G_ENPP1-like_dom"/>
</dbReference>
<evidence type="ECO:0000313" key="15">
    <source>
        <dbReference type="Proteomes" id="UP000018418"/>
    </source>
</evidence>
<comment type="caution">
    <text evidence="14">The sequence shown here is derived from an EMBL/GenBank/DDBJ whole genome shotgun (WGS) entry which is preliminary data.</text>
</comment>
<dbReference type="InterPro" id="IPR040255">
    <property type="entry name" value="Non-specific_endonuclease"/>
</dbReference>
<dbReference type="GO" id="GO:0003676">
    <property type="term" value="F:nucleic acid binding"/>
    <property type="evidence" value="ECO:0007669"/>
    <property type="project" value="InterPro"/>
</dbReference>
<dbReference type="STRING" id="396323.VH98_04495"/>
<dbReference type="HOGENOM" id="CLU_828028_0_0_6"/>
<dbReference type="PATRIC" id="fig|1341683.3.peg.2490"/>
<protein>
    <recommendedName>
        <fullName evidence="10">Endonuclease</fullName>
        <ecNumber evidence="10">3.1.30.-</ecNumber>
    </recommendedName>
</protein>
<keyword evidence="15" id="KW-1185">Reference proteome</keyword>
<proteinExistence type="inferred from homology"/>
<dbReference type="GO" id="GO:0046872">
    <property type="term" value="F:metal ion binding"/>
    <property type="evidence" value="ECO:0007669"/>
    <property type="project" value="UniProtKB-KW"/>
</dbReference>
<dbReference type="InterPro" id="IPR044929">
    <property type="entry name" value="DNA/RNA_non-sp_Endonuclease_sf"/>
</dbReference>
<keyword evidence="5 10" id="KW-0255">Endonuclease</keyword>
<dbReference type="InterPro" id="IPR044925">
    <property type="entry name" value="His-Me_finger_sf"/>
</dbReference>
<feature type="chain" id="PRO_5004712730" description="Endonuclease" evidence="11">
    <location>
        <begin position="27"/>
        <end position="337"/>
    </location>
</feature>
<dbReference type="CDD" id="cd00091">
    <property type="entry name" value="NUC"/>
    <property type="match status" value="1"/>
</dbReference>
<dbReference type="RefSeq" id="WP_004902737.1">
    <property type="nucleotide sequence ID" value="NZ_BBTI01000005.1"/>
</dbReference>
<dbReference type="SUPFAM" id="SSF54060">
    <property type="entry name" value="His-Me finger endonucleases"/>
    <property type="match status" value="1"/>
</dbReference>
<organism evidence="14 15">
    <name type="scientific">Acinetobacter brisouii CIP 110357</name>
    <dbReference type="NCBI Taxonomy" id="1341683"/>
    <lineage>
        <taxon>Bacteria</taxon>
        <taxon>Pseudomonadati</taxon>
        <taxon>Pseudomonadota</taxon>
        <taxon>Gammaproteobacteria</taxon>
        <taxon>Moraxellales</taxon>
        <taxon>Moraxellaceae</taxon>
        <taxon>Acinetobacter</taxon>
    </lineage>
</organism>
<dbReference type="PROSITE" id="PS01070">
    <property type="entry name" value="NUCLEASE_NON_SPEC"/>
    <property type="match status" value="1"/>
</dbReference>
<feature type="binding site" evidence="9">
    <location>
        <position position="148"/>
    </location>
    <ligand>
        <name>Mg(2+)</name>
        <dbReference type="ChEBI" id="CHEBI:18420"/>
        <note>catalytic</note>
    </ligand>
</feature>
<feature type="domain" description="ENPP1-3/EXOG-like endonuclease/phosphodiesterase" evidence="12">
    <location>
        <begin position="56"/>
        <end position="245"/>
    </location>
</feature>
<dbReference type="PANTHER" id="PTHR13966:SF5">
    <property type="entry name" value="ENDONUCLEASE G, MITOCHONDRIAL"/>
    <property type="match status" value="1"/>
</dbReference>
<evidence type="ECO:0000256" key="9">
    <source>
        <dbReference type="PIRSR" id="PIRSR640255-2"/>
    </source>
</evidence>
<dbReference type="PANTHER" id="PTHR13966">
    <property type="entry name" value="ENDONUCLEASE RELATED"/>
    <property type="match status" value="1"/>
</dbReference>
<dbReference type="EMBL" id="AYEU01000007">
    <property type="protein sequence ID" value="ESK50534.1"/>
    <property type="molecule type" value="Genomic_DNA"/>
</dbReference>
<dbReference type="Proteomes" id="UP000018418">
    <property type="component" value="Unassembled WGS sequence"/>
</dbReference>
<evidence type="ECO:0000256" key="5">
    <source>
        <dbReference type="ARBA" id="ARBA00022759"/>
    </source>
</evidence>
<comment type="similarity">
    <text evidence="2 10">Belongs to the DNA/RNA non-specific endonuclease family.</text>
</comment>
<dbReference type="GO" id="GO:0004521">
    <property type="term" value="F:RNA endonuclease activity"/>
    <property type="evidence" value="ECO:0007669"/>
    <property type="project" value="TreeGrafter"/>
</dbReference>
<reference evidence="14 15" key="1">
    <citation type="submission" date="2013-10" db="EMBL/GenBank/DDBJ databases">
        <title>The Genome Sequence of Acinetobacter brisouii CIP 110357.</title>
        <authorList>
            <consortium name="The Broad Institute Genomics Platform"/>
            <consortium name="The Broad Institute Genome Sequencing Center for Infectious Disease"/>
            <person name="Cerqueira G."/>
            <person name="Feldgarden M."/>
            <person name="Courvalin P."/>
            <person name="Grillot-Courvalin C."/>
            <person name="Clermont D."/>
            <person name="Rocha E."/>
            <person name="Yoon E.-J."/>
            <person name="Nemec A."/>
            <person name="Young S.K."/>
            <person name="Zeng Q."/>
            <person name="Gargeya S."/>
            <person name="Fitzgerald M."/>
            <person name="Abouelleil A."/>
            <person name="Alvarado L."/>
            <person name="Berlin A.M."/>
            <person name="Chapman S.B."/>
            <person name="Gainer-Dewar J."/>
            <person name="Goldberg J."/>
            <person name="Gnerre S."/>
            <person name="Griggs A."/>
            <person name="Gujja S."/>
            <person name="Hansen M."/>
            <person name="Howarth C."/>
            <person name="Imamovic A."/>
            <person name="Ireland A."/>
            <person name="Larimer J."/>
            <person name="McCowan C."/>
            <person name="Murphy C."/>
            <person name="Pearson M."/>
            <person name="Poon T.W."/>
            <person name="Priest M."/>
            <person name="Roberts A."/>
            <person name="Saif S."/>
            <person name="Shea T."/>
            <person name="Sykes S."/>
            <person name="Wortman J."/>
            <person name="Nusbaum C."/>
            <person name="Birren B."/>
        </authorList>
    </citation>
    <scope>NUCLEOTIDE SEQUENCE [LARGE SCALE GENOMIC DNA]</scope>
    <source>
        <strain evidence="14 15">CIP 110357</strain>
    </source>
</reference>
<evidence type="ECO:0000256" key="6">
    <source>
        <dbReference type="ARBA" id="ARBA00022801"/>
    </source>
</evidence>
<keyword evidence="6 10" id="KW-0378">Hydrolase</keyword>
<feature type="active site" description="Proton acceptor" evidence="8">
    <location>
        <position position="118"/>
    </location>
</feature>
<dbReference type="GO" id="GO:0000014">
    <property type="term" value="F:single-stranded DNA endodeoxyribonuclease activity"/>
    <property type="evidence" value="ECO:0007669"/>
    <property type="project" value="TreeGrafter"/>
</dbReference>
<accession>V2VS24</accession>
<keyword evidence="4 9" id="KW-0479">Metal-binding</keyword>
<dbReference type="Gene3D" id="3.40.570.10">
    <property type="entry name" value="Extracellular Endonuclease, subunit A"/>
    <property type="match status" value="1"/>
</dbReference>
<dbReference type="Pfam" id="PF01223">
    <property type="entry name" value="Endonuclease_NS"/>
    <property type="match status" value="1"/>
</dbReference>
<evidence type="ECO:0000259" key="13">
    <source>
        <dbReference type="SMART" id="SM00892"/>
    </source>
</evidence>
<evidence type="ECO:0000259" key="12">
    <source>
        <dbReference type="SMART" id="SM00477"/>
    </source>
</evidence>
<evidence type="ECO:0000256" key="7">
    <source>
        <dbReference type="ARBA" id="ARBA00022842"/>
    </source>
</evidence>
<feature type="domain" description="DNA/RNA non-specific endonuclease/pyrophosphatase/phosphodiesterase" evidence="13">
    <location>
        <begin position="55"/>
        <end position="245"/>
    </location>
</feature>
<evidence type="ECO:0000313" key="14">
    <source>
        <dbReference type="EMBL" id="ESK50534.1"/>
    </source>
</evidence>
<evidence type="ECO:0000256" key="4">
    <source>
        <dbReference type="ARBA" id="ARBA00022723"/>
    </source>
</evidence>
<name>V2VS24_9GAMM</name>
<dbReference type="InterPro" id="IPR020821">
    <property type="entry name" value="ENPP1-3/EXOG-like_nuc-like"/>
</dbReference>